<dbReference type="RefSeq" id="WP_311558888.1">
    <property type="nucleotide sequence ID" value="NZ_JAVREJ010000018.1"/>
</dbReference>
<dbReference type="InterPro" id="IPR001343">
    <property type="entry name" value="Hemolysn_Ca-bd"/>
</dbReference>
<evidence type="ECO:0000256" key="2">
    <source>
        <dbReference type="SAM" id="Phobius"/>
    </source>
</evidence>
<proteinExistence type="predicted"/>
<comment type="caution">
    <text evidence="3">The sequence shown here is derived from an EMBL/GenBank/DDBJ whole genome shotgun (WGS) entry which is preliminary data.</text>
</comment>
<keyword evidence="2" id="KW-0812">Transmembrane</keyword>
<keyword evidence="2" id="KW-1133">Transmembrane helix</keyword>
<evidence type="ECO:0000313" key="3">
    <source>
        <dbReference type="EMBL" id="MDT0352382.1"/>
    </source>
</evidence>
<gene>
    <name evidence="3" type="ORF">RM445_22915</name>
</gene>
<dbReference type="Gene3D" id="2.150.10.10">
    <property type="entry name" value="Serralysin-like metalloprotease, C-terminal"/>
    <property type="match status" value="2"/>
</dbReference>
<feature type="region of interest" description="Disordered" evidence="1">
    <location>
        <begin position="1"/>
        <end position="49"/>
    </location>
</feature>
<feature type="compositionally biased region" description="Basic and acidic residues" evidence="1">
    <location>
        <begin position="19"/>
        <end position="35"/>
    </location>
</feature>
<dbReference type="Pfam" id="PF00353">
    <property type="entry name" value="HemolysinCabind"/>
    <property type="match status" value="3"/>
</dbReference>
<name>A0ABU2NEJ2_9PSEU</name>
<dbReference type="Proteomes" id="UP001183202">
    <property type="component" value="Unassembled WGS sequence"/>
</dbReference>
<evidence type="ECO:0000313" key="4">
    <source>
        <dbReference type="Proteomes" id="UP001183202"/>
    </source>
</evidence>
<keyword evidence="2" id="KW-0472">Membrane</keyword>
<organism evidence="3 4">
    <name type="scientific">Pseudonocardia charpentierae</name>
    <dbReference type="NCBI Taxonomy" id="3075545"/>
    <lineage>
        <taxon>Bacteria</taxon>
        <taxon>Bacillati</taxon>
        <taxon>Actinomycetota</taxon>
        <taxon>Actinomycetes</taxon>
        <taxon>Pseudonocardiales</taxon>
        <taxon>Pseudonocardiaceae</taxon>
        <taxon>Pseudonocardia</taxon>
    </lineage>
</organism>
<dbReference type="PRINTS" id="PR00313">
    <property type="entry name" value="CABNDNGRPT"/>
</dbReference>
<protein>
    <submittedName>
        <fullName evidence="3">Calcium-binding protein</fullName>
    </submittedName>
</protein>
<keyword evidence="4" id="KW-1185">Reference proteome</keyword>
<dbReference type="SUPFAM" id="SSF51120">
    <property type="entry name" value="beta-Roll"/>
    <property type="match status" value="1"/>
</dbReference>
<reference evidence="4" key="1">
    <citation type="submission" date="2023-07" db="EMBL/GenBank/DDBJ databases">
        <title>30 novel species of actinomycetes from the DSMZ collection.</title>
        <authorList>
            <person name="Nouioui I."/>
        </authorList>
    </citation>
    <scope>NUCLEOTIDE SEQUENCE [LARGE SCALE GENOMIC DNA]</scope>
    <source>
        <strain evidence="4">DSM 45834</strain>
    </source>
</reference>
<sequence length="253" mass="25493">MRKEQHPNRSKYTEGLQTKAHDKCVDDKPDRRPVQQEEDPMSIVPTTTRSPRRSVTFAAAFALTAGIAVAAAQPAAAQPALVAVPPGCGSLSGTMVPANTIADFSASPVGVVFQAPAVANHITVGSQFNDTLTGNGVSETICGLGGGDTLKGGTGGVDDIFGGPGNDIIWGEAAGDTMLSGGPDVDAIYGDDPTNSHGGFDGADTIQGGDQNDTLRGGAGLDIIRGGLGTSDFADPQDGGAVCTAVENEAVPC</sequence>
<feature type="transmembrane region" description="Helical" evidence="2">
    <location>
        <begin position="55"/>
        <end position="76"/>
    </location>
</feature>
<dbReference type="EMBL" id="JAVREJ010000018">
    <property type="protein sequence ID" value="MDT0352382.1"/>
    <property type="molecule type" value="Genomic_DNA"/>
</dbReference>
<dbReference type="InterPro" id="IPR011049">
    <property type="entry name" value="Serralysin-like_metalloprot_C"/>
</dbReference>
<evidence type="ECO:0000256" key="1">
    <source>
        <dbReference type="SAM" id="MobiDB-lite"/>
    </source>
</evidence>
<accession>A0ABU2NEJ2</accession>